<dbReference type="EMBL" id="QYAD01000005">
    <property type="protein sequence ID" value="MBL3690925.1"/>
    <property type="molecule type" value="Genomic_DNA"/>
</dbReference>
<comment type="caution">
    <text evidence="7">The sequence shown here is derived from an EMBL/GenBank/DDBJ whole genome shotgun (WGS) entry which is preliminary data.</text>
</comment>
<feature type="transmembrane region" description="Helical" evidence="5">
    <location>
        <begin position="130"/>
        <end position="147"/>
    </location>
</feature>
<feature type="transmembrane region" description="Helical" evidence="5">
    <location>
        <begin position="102"/>
        <end position="118"/>
    </location>
</feature>
<name>A0ABS1SSN0_9MICO</name>
<evidence type="ECO:0000256" key="1">
    <source>
        <dbReference type="ARBA" id="ARBA00004141"/>
    </source>
</evidence>
<dbReference type="InterPro" id="IPR049453">
    <property type="entry name" value="Memb_transporter_dom"/>
</dbReference>
<feature type="transmembrane region" description="Helical" evidence="5">
    <location>
        <begin position="34"/>
        <end position="64"/>
    </location>
</feature>
<keyword evidence="2 5" id="KW-0812">Transmembrane</keyword>
<evidence type="ECO:0000256" key="5">
    <source>
        <dbReference type="SAM" id="Phobius"/>
    </source>
</evidence>
<reference evidence="7 8" key="1">
    <citation type="submission" date="2018-09" db="EMBL/GenBank/DDBJ databases">
        <title>Comparative genomics of Leucobacter spp.</title>
        <authorList>
            <person name="Reis A.C."/>
            <person name="Kolvenbach B.A."/>
            <person name="Corvini P.F.X."/>
            <person name="Nunes O.C."/>
        </authorList>
    </citation>
    <scope>NUCLEOTIDE SEQUENCE [LARGE SCALE GENOMIC DNA]</scope>
    <source>
        <strain evidence="7 8">L-1</strain>
    </source>
</reference>
<evidence type="ECO:0000259" key="6">
    <source>
        <dbReference type="Pfam" id="PF13515"/>
    </source>
</evidence>
<evidence type="ECO:0000313" key="8">
    <source>
        <dbReference type="Proteomes" id="UP001646141"/>
    </source>
</evidence>
<proteinExistence type="predicted"/>
<feature type="domain" description="Integral membrane bound transporter" evidence="6">
    <location>
        <begin position="47"/>
        <end position="162"/>
    </location>
</feature>
<feature type="transmembrane region" description="Helical" evidence="5">
    <location>
        <begin position="76"/>
        <end position="96"/>
    </location>
</feature>
<keyword evidence="3 5" id="KW-1133">Transmembrane helix</keyword>
<comment type="subcellular location">
    <subcellularLocation>
        <location evidence="1">Membrane</location>
        <topology evidence="1">Multi-pass membrane protein</topology>
    </subcellularLocation>
</comment>
<dbReference type="RefSeq" id="WP_202383100.1">
    <property type="nucleotide sequence ID" value="NZ_BAAAMA010000009.1"/>
</dbReference>
<evidence type="ECO:0000256" key="2">
    <source>
        <dbReference type="ARBA" id="ARBA00022692"/>
    </source>
</evidence>
<dbReference type="Proteomes" id="UP001646141">
    <property type="component" value="Unassembled WGS sequence"/>
</dbReference>
<gene>
    <name evidence="7" type="ORF">D3226_13335</name>
</gene>
<evidence type="ECO:0000256" key="3">
    <source>
        <dbReference type="ARBA" id="ARBA00022989"/>
    </source>
</evidence>
<evidence type="ECO:0000256" key="4">
    <source>
        <dbReference type="ARBA" id="ARBA00023136"/>
    </source>
</evidence>
<evidence type="ECO:0000313" key="7">
    <source>
        <dbReference type="EMBL" id="MBL3690925.1"/>
    </source>
</evidence>
<keyword evidence="4 5" id="KW-0472">Membrane</keyword>
<keyword evidence="8" id="KW-1185">Reference proteome</keyword>
<sequence>MSGPTTHPFRRFERNLTGRFTVAVRPSWYQLAKAAAAAILTWFTCLLIFPEQLPIFGAIAALIVMQDNVDLSLTRGIERVVGVLVGISVALGAGALFGPQSWLFIAAIVVAMAVGWLLRMSPSSTNQIAITALLMIALGGLELHYGAERLIETAIGAAIGVALNALVVAPVKNSSVNEAIVALTDHSARVLTRIADALDEPRDRAWLAEMLAEARTLQDERGRVHDLLRQARESLRFNPRSRRYRQGLADDDALFQRLQRIVTQIIGMARATADLYDPELVTDPSVIGMVEEMRRAAHDLERLGHLTSDVAATSPIEPPALTQPYTIPQPHPEHWVLIGSLMEDLRRVRGRITGELD</sequence>
<protein>
    <submittedName>
        <fullName evidence="7">FUSC family protein</fullName>
    </submittedName>
</protein>
<accession>A0ABS1SSN0</accession>
<dbReference type="Pfam" id="PF13515">
    <property type="entry name" value="FUSC_2"/>
    <property type="match status" value="1"/>
</dbReference>
<organism evidence="7 8">
    <name type="scientific">Leucobacter chromiireducens subsp. chromiireducens</name>
    <dbReference type="NCBI Taxonomy" id="660067"/>
    <lineage>
        <taxon>Bacteria</taxon>
        <taxon>Bacillati</taxon>
        <taxon>Actinomycetota</taxon>
        <taxon>Actinomycetes</taxon>
        <taxon>Micrococcales</taxon>
        <taxon>Microbacteriaceae</taxon>
        <taxon>Leucobacter</taxon>
    </lineage>
</organism>